<evidence type="ECO:0000256" key="1">
    <source>
        <dbReference type="ARBA" id="ARBA00000085"/>
    </source>
</evidence>
<dbReference type="PRINTS" id="PR00344">
    <property type="entry name" value="BCTRLSENSOR"/>
</dbReference>
<dbReference type="InterPro" id="IPR013767">
    <property type="entry name" value="PAS_fold"/>
</dbReference>
<dbReference type="Pfam" id="PF02518">
    <property type="entry name" value="HATPase_c"/>
    <property type="match status" value="1"/>
</dbReference>
<dbReference type="InterPro" id="IPR036097">
    <property type="entry name" value="HisK_dim/P_sf"/>
</dbReference>
<proteinExistence type="predicted"/>
<feature type="domain" description="PAC" evidence="13">
    <location>
        <begin position="338"/>
        <end position="392"/>
    </location>
</feature>
<sequence length="1007" mass="110961">MTNLIVDPPIRVLLVEDDEDDYLLTRGLLRDVEGAAFQLEWAQTYAAGLQAVRGGEFDVVLLDYRLGAQTGLDFLGRLPVDEATPPVILLTGQGDRETDLVAMRAGAADYLAKAGLNATMLERSIRYAVERHRAVMAQHDAERRYQLLLESVGAIVWQGDPRTLAFTFVSREAEHLLGYPVARWTTEPTFWVDRIHPEDRDWALALCEDASRRGVAHTFEYRMIAADGRIVWLRDIVRVVESAGRRELAGVMVDVTEVKQAEVTLRLRDRAIAAITEGVLITDPHQPDDPIVYVNPAFEELTGYPASEALGRNCRFLQGPDTDPAAVDVLRAAIAEERSATVDLLNYRRDGTPFWNRLSISPVREPGGRLTHFVGVQRDVTEPRLARLELAAAEAHYRRLVQAAPQAIFALDVEGRLIELNPAGERLLGRSAEELLGQNFGTLVAPRDQAASREAFERTLRGEGDEQEQRVHVLGPAGDQRLLSISTTPIVENGRVLGMHGIARDITEERARERQVRLLASALEGLREQGVSVIDGGRIVYANGAHGRILGYDPEQREGLSVDTFTPDDEAREAIRVAEECVVREGSWSGRMRRRRLNDGVVIPVDVVLGAVQDGARSLLFTIIQDATEKVAREQHLRRVERLAGLGTLIGGVAHELNNPLSAVLGFTRLLLMDPRPEGEREDLETIARETERMAKIVSDLRLIARDTQESAGRRQTVDLNDVVRHVLKTRAYSLRTRNIEVRDDLAQNLPPVQADGGQMEQVLLNLLVNAEQAMTMAPIRRLVVRTRATGQGASLHVVDTGAGIAPEYLDRIFDPFFTTKPPGEGTGLGLSMVHTIVAEHGGEIRVDSEVGKGTAIRIDLPAAARAREDQGAQQAQDPPARRLRVLVVDDEDAVRRVVVRAIQRRGHEVDEATEGSRALELLDGGAVRYDAIVSDLRMPGVSGDELLARLRDRTDGLDRRLVFLTGDTASPEAMRMLSEAGVPILAKPAGVADVVRTVEQVAAALE</sequence>
<dbReference type="InterPro" id="IPR011006">
    <property type="entry name" value="CheY-like_superfamily"/>
</dbReference>
<dbReference type="GO" id="GO:0006355">
    <property type="term" value="P:regulation of DNA-templated transcription"/>
    <property type="evidence" value="ECO:0007669"/>
    <property type="project" value="InterPro"/>
</dbReference>
<feature type="domain" description="PAS" evidence="12">
    <location>
        <begin position="141"/>
        <end position="201"/>
    </location>
</feature>
<feature type="modified residue" description="4-aspartylphosphate" evidence="9">
    <location>
        <position position="936"/>
    </location>
</feature>
<feature type="domain" description="PAS" evidence="12">
    <location>
        <begin position="393"/>
        <end position="463"/>
    </location>
</feature>
<keyword evidence="7" id="KW-0067">ATP-binding</keyword>
<dbReference type="PROSITE" id="PS50113">
    <property type="entry name" value="PAC"/>
    <property type="match status" value="2"/>
</dbReference>
<dbReference type="Gene3D" id="3.30.565.10">
    <property type="entry name" value="Histidine kinase-like ATPase, C-terminal domain"/>
    <property type="match status" value="1"/>
</dbReference>
<keyword evidence="5" id="KW-0547">Nucleotide-binding</keyword>
<keyword evidence="15" id="KW-1185">Reference proteome</keyword>
<dbReference type="Proteomes" id="UP000582837">
    <property type="component" value="Unassembled WGS sequence"/>
</dbReference>
<dbReference type="InterPro" id="IPR000700">
    <property type="entry name" value="PAS-assoc_C"/>
</dbReference>
<feature type="modified residue" description="4-aspartylphosphate" evidence="9">
    <location>
        <position position="63"/>
    </location>
</feature>
<feature type="domain" description="Response regulatory" evidence="11">
    <location>
        <begin position="885"/>
        <end position="1003"/>
    </location>
</feature>
<dbReference type="PROSITE" id="PS50112">
    <property type="entry name" value="PAS"/>
    <property type="match status" value="4"/>
</dbReference>
<evidence type="ECO:0000256" key="3">
    <source>
        <dbReference type="ARBA" id="ARBA00022553"/>
    </source>
</evidence>
<dbReference type="CDD" id="cd00082">
    <property type="entry name" value="HisKA"/>
    <property type="match status" value="1"/>
</dbReference>
<keyword evidence="8" id="KW-0902">Two-component regulatory system</keyword>
<dbReference type="SMART" id="SM00388">
    <property type="entry name" value="HisKA"/>
    <property type="match status" value="1"/>
</dbReference>
<keyword evidence="4" id="KW-0808">Transferase</keyword>
<feature type="domain" description="PAS" evidence="12">
    <location>
        <begin position="264"/>
        <end position="337"/>
    </location>
</feature>
<feature type="domain" description="PAC" evidence="13">
    <location>
        <begin position="217"/>
        <end position="267"/>
    </location>
</feature>
<dbReference type="InterPro" id="IPR035965">
    <property type="entry name" value="PAS-like_dom_sf"/>
</dbReference>
<evidence type="ECO:0000256" key="9">
    <source>
        <dbReference type="PROSITE-ProRule" id="PRU00169"/>
    </source>
</evidence>
<dbReference type="InterPro" id="IPR013655">
    <property type="entry name" value="PAS_fold_3"/>
</dbReference>
<gene>
    <name evidence="14" type="ORF">HNQ61_002418</name>
</gene>
<dbReference type="PROSITE" id="PS50110">
    <property type="entry name" value="RESPONSE_REGULATORY"/>
    <property type="match status" value="2"/>
</dbReference>
<dbReference type="InterPro" id="IPR000014">
    <property type="entry name" value="PAS"/>
</dbReference>
<dbReference type="Gene3D" id="3.30.450.20">
    <property type="entry name" value="PAS domain"/>
    <property type="match status" value="4"/>
</dbReference>
<protein>
    <recommendedName>
        <fullName evidence="2">histidine kinase</fullName>
        <ecNumber evidence="2">2.7.13.3</ecNumber>
    </recommendedName>
</protein>
<dbReference type="AlphaFoldDB" id="A0A841GYI1"/>
<dbReference type="GO" id="GO:0000155">
    <property type="term" value="F:phosphorelay sensor kinase activity"/>
    <property type="evidence" value="ECO:0007669"/>
    <property type="project" value="InterPro"/>
</dbReference>
<dbReference type="InterPro" id="IPR004358">
    <property type="entry name" value="Sig_transdc_His_kin-like_C"/>
</dbReference>
<dbReference type="Pfam" id="PF13426">
    <property type="entry name" value="PAS_9"/>
    <property type="match status" value="2"/>
</dbReference>
<dbReference type="SUPFAM" id="SSF52172">
    <property type="entry name" value="CheY-like"/>
    <property type="match status" value="2"/>
</dbReference>
<comment type="caution">
    <text evidence="14">The sequence shown here is derived from an EMBL/GenBank/DDBJ whole genome shotgun (WGS) entry which is preliminary data.</text>
</comment>
<dbReference type="RefSeq" id="WP_170033109.1">
    <property type="nucleotide sequence ID" value="NZ_JABDTL010000001.1"/>
</dbReference>
<dbReference type="SMART" id="SM00091">
    <property type="entry name" value="PAS"/>
    <property type="match status" value="4"/>
</dbReference>
<dbReference type="CDD" id="cd00156">
    <property type="entry name" value="REC"/>
    <property type="match status" value="2"/>
</dbReference>
<evidence type="ECO:0000256" key="7">
    <source>
        <dbReference type="ARBA" id="ARBA00022840"/>
    </source>
</evidence>
<dbReference type="CDD" id="cd00130">
    <property type="entry name" value="PAS"/>
    <property type="match status" value="4"/>
</dbReference>
<dbReference type="PANTHER" id="PTHR43065">
    <property type="entry name" value="SENSOR HISTIDINE KINASE"/>
    <property type="match status" value="1"/>
</dbReference>
<dbReference type="InterPro" id="IPR003594">
    <property type="entry name" value="HATPase_dom"/>
</dbReference>
<dbReference type="Pfam" id="PF00072">
    <property type="entry name" value="Response_reg"/>
    <property type="match status" value="2"/>
</dbReference>
<dbReference type="Gene3D" id="3.40.50.2300">
    <property type="match status" value="2"/>
</dbReference>
<dbReference type="EMBL" id="JACHIA010000006">
    <property type="protein sequence ID" value="MBB6070796.1"/>
    <property type="molecule type" value="Genomic_DNA"/>
</dbReference>
<comment type="catalytic activity">
    <reaction evidence="1">
        <text>ATP + protein L-histidine = ADP + protein N-phospho-L-histidine.</text>
        <dbReference type="EC" id="2.7.13.3"/>
    </reaction>
</comment>
<evidence type="ECO:0000256" key="5">
    <source>
        <dbReference type="ARBA" id="ARBA00022741"/>
    </source>
</evidence>
<name>A0A841GYI1_9BACT</name>
<evidence type="ECO:0000259" key="11">
    <source>
        <dbReference type="PROSITE" id="PS50110"/>
    </source>
</evidence>
<evidence type="ECO:0000259" key="12">
    <source>
        <dbReference type="PROSITE" id="PS50112"/>
    </source>
</evidence>
<evidence type="ECO:0000313" key="15">
    <source>
        <dbReference type="Proteomes" id="UP000582837"/>
    </source>
</evidence>
<dbReference type="PANTHER" id="PTHR43065:SF46">
    <property type="entry name" value="C4-DICARBOXYLATE TRANSPORT SENSOR PROTEIN DCTB"/>
    <property type="match status" value="1"/>
</dbReference>
<evidence type="ECO:0000259" key="13">
    <source>
        <dbReference type="PROSITE" id="PS50113"/>
    </source>
</evidence>
<dbReference type="Pfam" id="PF08447">
    <property type="entry name" value="PAS_3"/>
    <property type="match status" value="1"/>
</dbReference>
<dbReference type="GO" id="GO:0005524">
    <property type="term" value="F:ATP binding"/>
    <property type="evidence" value="ECO:0007669"/>
    <property type="project" value="UniProtKB-KW"/>
</dbReference>
<evidence type="ECO:0000256" key="6">
    <source>
        <dbReference type="ARBA" id="ARBA00022777"/>
    </source>
</evidence>
<dbReference type="InterPro" id="IPR001789">
    <property type="entry name" value="Sig_transdc_resp-reg_receiver"/>
</dbReference>
<keyword evidence="3 9" id="KW-0597">Phosphoprotein</keyword>
<keyword evidence="6" id="KW-0418">Kinase</keyword>
<evidence type="ECO:0000256" key="4">
    <source>
        <dbReference type="ARBA" id="ARBA00022679"/>
    </source>
</evidence>
<dbReference type="Pfam" id="PF00512">
    <property type="entry name" value="HisKA"/>
    <property type="match status" value="1"/>
</dbReference>
<dbReference type="SUPFAM" id="SSF47384">
    <property type="entry name" value="Homodimeric domain of signal transducing histidine kinase"/>
    <property type="match status" value="1"/>
</dbReference>
<dbReference type="InterPro" id="IPR036890">
    <property type="entry name" value="HATPase_C_sf"/>
</dbReference>
<dbReference type="Gene3D" id="1.10.287.130">
    <property type="match status" value="1"/>
</dbReference>
<dbReference type="SMART" id="SM00086">
    <property type="entry name" value="PAC"/>
    <property type="match status" value="4"/>
</dbReference>
<evidence type="ECO:0000259" key="10">
    <source>
        <dbReference type="PROSITE" id="PS50109"/>
    </source>
</evidence>
<feature type="domain" description="Response regulatory" evidence="11">
    <location>
        <begin position="11"/>
        <end position="128"/>
    </location>
</feature>
<dbReference type="EC" id="2.7.13.3" evidence="2"/>
<dbReference type="InterPro" id="IPR003661">
    <property type="entry name" value="HisK_dim/P_dom"/>
</dbReference>
<accession>A0A841GYI1</accession>
<dbReference type="InterPro" id="IPR005467">
    <property type="entry name" value="His_kinase_dom"/>
</dbReference>
<organism evidence="14 15">
    <name type="scientific">Longimicrobium terrae</name>
    <dbReference type="NCBI Taxonomy" id="1639882"/>
    <lineage>
        <taxon>Bacteria</taxon>
        <taxon>Pseudomonadati</taxon>
        <taxon>Gemmatimonadota</taxon>
        <taxon>Longimicrobiia</taxon>
        <taxon>Longimicrobiales</taxon>
        <taxon>Longimicrobiaceae</taxon>
        <taxon>Longimicrobium</taxon>
    </lineage>
</organism>
<dbReference type="InterPro" id="IPR001610">
    <property type="entry name" value="PAC"/>
</dbReference>
<dbReference type="SUPFAM" id="SSF55785">
    <property type="entry name" value="PYP-like sensor domain (PAS domain)"/>
    <property type="match status" value="4"/>
</dbReference>
<evidence type="ECO:0000256" key="8">
    <source>
        <dbReference type="ARBA" id="ARBA00023012"/>
    </source>
</evidence>
<dbReference type="PROSITE" id="PS50109">
    <property type="entry name" value="HIS_KIN"/>
    <property type="match status" value="1"/>
</dbReference>
<dbReference type="NCBIfam" id="TIGR00229">
    <property type="entry name" value="sensory_box"/>
    <property type="match status" value="4"/>
</dbReference>
<dbReference type="SMART" id="SM00448">
    <property type="entry name" value="REC"/>
    <property type="match status" value="2"/>
</dbReference>
<feature type="domain" description="PAS" evidence="12">
    <location>
        <begin position="537"/>
        <end position="569"/>
    </location>
</feature>
<dbReference type="Pfam" id="PF00989">
    <property type="entry name" value="PAS"/>
    <property type="match status" value="1"/>
</dbReference>
<reference evidence="14 15" key="1">
    <citation type="submission" date="2020-08" db="EMBL/GenBank/DDBJ databases">
        <title>Genomic Encyclopedia of Type Strains, Phase IV (KMG-IV): sequencing the most valuable type-strain genomes for metagenomic binning, comparative biology and taxonomic classification.</title>
        <authorList>
            <person name="Goeker M."/>
        </authorList>
    </citation>
    <scope>NUCLEOTIDE SEQUENCE [LARGE SCALE GENOMIC DNA]</scope>
    <source>
        <strain evidence="14 15">DSM 29007</strain>
    </source>
</reference>
<evidence type="ECO:0000313" key="14">
    <source>
        <dbReference type="EMBL" id="MBB6070796.1"/>
    </source>
</evidence>
<dbReference type="SUPFAM" id="SSF55874">
    <property type="entry name" value="ATPase domain of HSP90 chaperone/DNA topoisomerase II/histidine kinase"/>
    <property type="match status" value="1"/>
</dbReference>
<dbReference type="SMART" id="SM00387">
    <property type="entry name" value="HATPase_c"/>
    <property type="match status" value="1"/>
</dbReference>
<feature type="domain" description="Histidine kinase" evidence="10">
    <location>
        <begin position="652"/>
        <end position="865"/>
    </location>
</feature>
<evidence type="ECO:0000256" key="2">
    <source>
        <dbReference type="ARBA" id="ARBA00012438"/>
    </source>
</evidence>